<dbReference type="PANTHER" id="PTHR19862">
    <property type="entry name" value="WD REPEAT-CONTAINING PROTEIN 48"/>
    <property type="match status" value="1"/>
</dbReference>
<feature type="repeat" description="WD" evidence="3">
    <location>
        <begin position="19"/>
        <end position="52"/>
    </location>
</feature>
<feature type="repeat" description="WD" evidence="3">
    <location>
        <begin position="129"/>
        <end position="164"/>
    </location>
</feature>
<feature type="region of interest" description="Disordered" evidence="4">
    <location>
        <begin position="660"/>
        <end position="714"/>
    </location>
</feature>
<feature type="region of interest" description="Disordered" evidence="4">
    <location>
        <begin position="358"/>
        <end position="382"/>
    </location>
</feature>
<reference evidence="5" key="1">
    <citation type="journal article" date="2020" name="Stud. Mycol.">
        <title>101 Dothideomycetes genomes: a test case for predicting lifestyles and emergence of pathogens.</title>
        <authorList>
            <person name="Haridas S."/>
            <person name="Albert R."/>
            <person name="Binder M."/>
            <person name="Bloem J."/>
            <person name="Labutti K."/>
            <person name="Salamov A."/>
            <person name="Andreopoulos B."/>
            <person name="Baker S."/>
            <person name="Barry K."/>
            <person name="Bills G."/>
            <person name="Bluhm B."/>
            <person name="Cannon C."/>
            <person name="Castanera R."/>
            <person name="Culley D."/>
            <person name="Daum C."/>
            <person name="Ezra D."/>
            <person name="Gonzalez J."/>
            <person name="Henrissat B."/>
            <person name="Kuo A."/>
            <person name="Liang C."/>
            <person name="Lipzen A."/>
            <person name="Lutzoni F."/>
            <person name="Magnuson J."/>
            <person name="Mondo S."/>
            <person name="Nolan M."/>
            <person name="Ohm R."/>
            <person name="Pangilinan J."/>
            <person name="Park H.-J."/>
            <person name="Ramirez L."/>
            <person name="Alfaro M."/>
            <person name="Sun H."/>
            <person name="Tritt A."/>
            <person name="Yoshinaga Y."/>
            <person name="Zwiers L.-H."/>
            <person name="Turgeon B."/>
            <person name="Goodwin S."/>
            <person name="Spatafora J."/>
            <person name="Crous P."/>
            <person name="Grigoriev I."/>
        </authorList>
    </citation>
    <scope>NUCLEOTIDE SEQUENCE</scope>
    <source>
        <strain evidence="5">CBS 101060</strain>
    </source>
</reference>
<evidence type="ECO:0000313" key="6">
    <source>
        <dbReference type="Proteomes" id="UP000799429"/>
    </source>
</evidence>
<dbReference type="InterPro" id="IPR019775">
    <property type="entry name" value="WD40_repeat_CS"/>
</dbReference>
<feature type="repeat" description="WD" evidence="3">
    <location>
        <begin position="178"/>
        <end position="217"/>
    </location>
</feature>
<keyword evidence="1 3" id="KW-0853">WD repeat</keyword>
<dbReference type="PROSITE" id="PS50082">
    <property type="entry name" value="WD_REPEATS_2"/>
    <property type="match status" value="5"/>
</dbReference>
<feature type="region of interest" description="Disordered" evidence="4">
    <location>
        <begin position="737"/>
        <end position="768"/>
    </location>
</feature>
<feature type="region of interest" description="Disordered" evidence="4">
    <location>
        <begin position="974"/>
        <end position="1004"/>
    </location>
</feature>
<dbReference type="CDD" id="cd00200">
    <property type="entry name" value="WD40"/>
    <property type="match status" value="1"/>
</dbReference>
<evidence type="ECO:0000256" key="1">
    <source>
        <dbReference type="ARBA" id="ARBA00022574"/>
    </source>
</evidence>
<dbReference type="Gene3D" id="2.130.10.10">
    <property type="entry name" value="YVTN repeat-like/Quinoprotein amine dehydrogenase"/>
    <property type="match status" value="2"/>
</dbReference>
<feature type="repeat" description="WD" evidence="3">
    <location>
        <begin position="85"/>
        <end position="116"/>
    </location>
</feature>
<feature type="repeat" description="WD" evidence="3">
    <location>
        <begin position="218"/>
        <end position="259"/>
    </location>
</feature>
<dbReference type="FunFam" id="2.130.10.10:FF:001614">
    <property type="entry name" value="WD repeat protein"/>
    <property type="match status" value="1"/>
</dbReference>
<dbReference type="InterPro" id="IPR036322">
    <property type="entry name" value="WD40_repeat_dom_sf"/>
</dbReference>
<dbReference type="CDD" id="cd17041">
    <property type="entry name" value="Ubl_WDR48"/>
    <property type="match status" value="1"/>
</dbReference>
<protein>
    <submittedName>
        <fullName evidence="5">WD40 repeat-like protein</fullName>
    </submittedName>
</protein>
<dbReference type="SUPFAM" id="SSF50978">
    <property type="entry name" value="WD40 repeat-like"/>
    <property type="match status" value="1"/>
</dbReference>
<accession>A0A9P4SI51</accession>
<name>A0A9P4SI51_9PEZI</name>
<dbReference type="PANTHER" id="PTHR19862:SF14">
    <property type="entry name" value="WD REPEAT-CONTAINING PROTEIN 48"/>
    <property type="match status" value="1"/>
</dbReference>
<organism evidence="5 6">
    <name type="scientific">Patellaria atrata CBS 101060</name>
    <dbReference type="NCBI Taxonomy" id="1346257"/>
    <lineage>
        <taxon>Eukaryota</taxon>
        <taxon>Fungi</taxon>
        <taxon>Dikarya</taxon>
        <taxon>Ascomycota</taxon>
        <taxon>Pezizomycotina</taxon>
        <taxon>Dothideomycetes</taxon>
        <taxon>Dothideomycetes incertae sedis</taxon>
        <taxon>Patellariales</taxon>
        <taxon>Patellariaceae</taxon>
        <taxon>Patellaria</taxon>
    </lineage>
</organism>
<dbReference type="Proteomes" id="UP000799429">
    <property type="component" value="Unassembled WGS sequence"/>
</dbReference>
<keyword evidence="6" id="KW-1185">Reference proteome</keyword>
<evidence type="ECO:0000313" key="5">
    <source>
        <dbReference type="EMBL" id="KAF2842225.1"/>
    </source>
</evidence>
<evidence type="ECO:0000256" key="2">
    <source>
        <dbReference type="ARBA" id="ARBA00022737"/>
    </source>
</evidence>
<dbReference type="OrthoDB" id="2421129at2759"/>
<gene>
    <name evidence="5" type="ORF">M501DRAFT_998480</name>
</gene>
<evidence type="ECO:0000256" key="3">
    <source>
        <dbReference type="PROSITE-ProRule" id="PRU00221"/>
    </source>
</evidence>
<dbReference type="GO" id="GO:0000724">
    <property type="term" value="P:double-strand break repair via homologous recombination"/>
    <property type="evidence" value="ECO:0007669"/>
    <property type="project" value="TreeGrafter"/>
</dbReference>
<dbReference type="Pfam" id="PF00400">
    <property type="entry name" value="WD40"/>
    <property type="match status" value="4"/>
</dbReference>
<keyword evidence="2" id="KW-0677">Repeat</keyword>
<dbReference type="GO" id="GO:0043130">
    <property type="term" value="F:ubiquitin binding"/>
    <property type="evidence" value="ECO:0007669"/>
    <property type="project" value="TreeGrafter"/>
</dbReference>
<dbReference type="InterPro" id="IPR015943">
    <property type="entry name" value="WD40/YVTN_repeat-like_dom_sf"/>
</dbReference>
<dbReference type="PROSITE" id="PS00678">
    <property type="entry name" value="WD_REPEATS_1"/>
    <property type="match status" value="2"/>
</dbReference>
<dbReference type="InterPro" id="IPR001680">
    <property type="entry name" value="WD40_rpt"/>
</dbReference>
<evidence type="ECO:0000256" key="4">
    <source>
        <dbReference type="SAM" id="MobiDB-lite"/>
    </source>
</evidence>
<dbReference type="EMBL" id="MU006090">
    <property type="protein sequence ID" value="KAF2842225.1"/>
    <property type="molecule type" value="Genomic_DNA"/>
</dbReference>
<dbReference type="PROSITE" id="PS50294">
    <property type="entry name" value="WD_REPEATS_REGION"/>
    <property type="match status" value="3"/>
</dbReference>
<dbReference type="AlphaFoldDB" id="A0A9P4SI51"/>
<feature type="compositionally biased region" description="Polar residues" evidence="4">
    <location>
        <begin position="664"/>
        <end position="676"/>
    </location>
</feature>
<proteinExistence type="predicted"/>
<dbReference type="InterPro" id="IPR051246">
    <property type="entry name" value="WDR48"/>
</dbReference>
<dbReference type="InterPro" id="IPR021772">
    <property type="entry name" value="WDR48/Bun107"/>
</dbReference>
<feature type="compositionally biased region" description="Basic and acidic residues" evidence="4">
    <location>
        <begin position="983"/>
        <end position="1004"/>
    </location>
</feature>
<comment type="caution">
    <text evidence="5">The sequence shown here is derived from an EMBL/GenBank/DDBJ whole genome shotgun (WGS) entry which is preliminary data.</text>
</comment>
<dbReference type="SMART" id="SM00320">
    <property type="entry name" value="WD40"/>
    <property type="match status" value="8"/>
</dbReference>
<feature type="compositionally biased region" description="Polar residues" evidence="4">
    <location>
        <begin position="358"/>
        <end position="379"/>
    </location>
</feature>
<sequence length="1004" mass="110676">MARKARQRISYVLPLANSAGGHRLGVNGLAVDPDNSILYSGGRDGVICAWNLHLDLNSGTNNVFDDTSKGKSPVKEPKTTIRQQVQAHTHWVNDIVLADNANALVSASSDTSVKVWRPNAQEVRPPQTIGLHSDYVKCLATPSPGSTWVASGGLDRKIALWDLSGAGKRLEIAVGEDENSSKGSVYGLAVTNSILASGGPESIVRVWDPRSSKQITKFVGHTDNIRDVLVTQDGDNIITASSDQTVKVWCMTAGRCMHTLTMHNDSVWSLYSNRPDLSVFYSSDRSGLVAKTDTRGCAEVDEGLSIALFQEHEGVNKVIQSGSYLWTATSNSSINRWVDVNFEKDIRLPEFYSYYRSRSGTNPSRHPSIQTTHAQSPPNDISKKELPPQCILRLSNTAPYPIYQSRDGDSAFRAALGNRKPSEVLLDNEPSVIVPYRAQPDFSIEGQNGLIKHFMLNNRRQVLTCDTAGEVMLWDLIKCVPIRSFGKRHLDDVIPEVNTTESVAHWVSVDTRTGSLSCVLEENHCFDAEMYADELDLQENIDFREDQRIIMGKWVLRYLFANLVDEEIKRDEAFRTRLLNSSKQSLQRANAPGNITIPHADINGWKDAGSGPTSASTIKATNGFPLLTPGLAIGVVTPGYIPTPSTTQFGTTLASTAEEGATLERTSTQYSQSHPRTSGDYFSAPPVPQPATTPGGTVHQEALPQSPVDVDKETTKEGNALFGKKFKMSFKMKGLTKTQTIEQPKPVVADEKSQDSDSQSSKTDERQIEDNLFGTIQKIRYAYEDQLEAMQNVVSSITPSLPNETPVLKLPPNTTILIQEDRPDSGGVSDLFEGEVGTVGMQADLVEKVAPMWLGDVLLRNTIPLKDIVKISFLLEPWQGQLPAIATDGNNRLNANRMLRARKILSYVAERIEPQPEKEDPGALRPEEYLELYCQNQRVPTTMTLATIRTHIWRGGGDVLLYYKSNGRKEIKHALPSTSSAVDEEKSVRSEESIGKKSEESTVQ</sequence>
<dbReference type="Pfam" id="PF11816">
    <property type="entry name" value="DUF3337"/>
    <property type="match status" value="1"/>
</dbReference>